<evidence type="ECO:0000256" key="2">
    <source>
        <dbReference type="ARBA" id="ARBA00022723"/>
    </source>
</evidence>
<protein>
    <recommendedName>
        <fullName evidence="6">Rieske domain-containing protein</fullName>
    </recommendedName>
</protein>
<keyword evidence="1" id="KW-0001">2Fe-2S</keyword>
<evidence type="ECO:0000256" key="3">
    <source>
        <dbReference type="ARBA" id="ARBA00023002"/>
    </source>
</evidence>
<reference evidence="7" key="1">
    <citation type="journal article" date="2020" name="Nature">
        <title>Giant virus diversity and host interactions through global metagenomics.</title>
        <authorList>
            <person name="Schulz F."/>
            <person name="Roux S."/>
            <person name="Paez-Espino D."/>
            <person name="Jungbluth S."/>
            <person name="Walsh D.A."/>
            <person name="Denef V.J."/>
            <person name="McMahon K.D."/>
            <person name="Konstantinidis K.T."/>
            <person name="Eloe-Fadrosh E.A."/>
            <person name="Kyrpides N.C."/>
            <person name="Woyke T."/>
        </authorList>
    </citation>
    <scope>NUCLEOTIDE SEQUENCE</scope>
    <source>
        <strain evidence="7">GVMAG-M-3300020727-4</strain>
    </source>
</reference>
<proteinExistence type="predicted"/>
<dbReference type="InterPro" id="IPR050584">
    <property type="entry name" value="Cholesterol_7-desaturase"/>
</dbReference>
<accession>A0A6C0CDS1</accession>
<dbReference type="Gene3D" id="2.102.10.10">
    <property type="entry name" value="Rieske [2Fe-2S] iron-sulphur domain"/>
    <property type="match status" value="1"/>
</dbReference>
<dbReference type="EMBL" id="MN739403">
    <property type="protein sequence ID" value="QHT02896.1"/>
    <property type="molecule type" value="Genomic_DNA"/>
</dbReference>
<dbReference type="InterPro" id="IPR036922">
    <property type="entry name" value="Rieske_2Fe-2S_sf"/>
</dbReference>
<dbReference type="GO" id="GO:0046872">
    <property type="term" value="F:metal ion binding"/>
    <property type="evidence" value="ECO:0007669"/>
    <property type="project" value="UniProtKB-KW"/>
</dbReference>
<dbReference type="InterPro" id="IPR017941">
    <property type="entry name" value="Rieske_2Fe-2S"/>
</dbReference>
<dbReference type="SUPFAM" id="SSF50022">
    <property type="entry name" value="ISP domain"/>
    <property type="match status" value="1"/>
</dbReference>
<sequence length="286" mass="34338">MKWYNLVLILNLFLNTTLGFFLPQIFREWHPIAIHDKIDKSKPLSINYGKLPLVLWFNDTKPQITVGYCKHLGAKLEKGFIDNNNCLVCPNHLTVHDTSDTIGTTMIKDGLVWWSYKNLKKTPPSLYKNKTNDHYYIDVNNSLQNIVLEFMYSNYNIKERTVNNKFYIKKQLSNVEHRIFYKYPFYLKGSINKKINYGINFLPLEDNKTRLFINIDTDIKYLLHYFLSSKLFNLKNYDNNTIFKFLLVLKDVKNDNYLKKIYLLFDKYMFPSENNVFSFYKYRNFY</sequence>
<dbReference type="PROSITE" id="PS51296">
    <property type="entry name" value="RIESKE"/>
    <property type="match status" value="1"/>
</dbReference>
<dbReference type="Pfam" id="PF00355">
    <property type="entry name" value="Rieske"/>
    <property type="match status" value="1"/>
</dbReference>
<evidence type="ECO:0000256" key="5">
    <source>
        <dbReference type="ARBA" id="ARBA00023014"/>
    </source>
</evidence>
<keyword evidence="2" id="KW-0479">Metal-binding</keyword>
<dbReference type="PANTHER" id="PTHR21266:SF60">
    <property type="entry name" value="3-KETOSTEROID-9-ALPHA-MONOOXYGENASE, OXYGENASE COMPONENT"/>
    <property type="match status" value="1"/>
</dbReference>
<evidence type="ECO:0000259" key="6">
    <source>
        <dbReference type="PROSITE" id="PS51296"/>
    </source>
</evidence>
<keyword evidence="4" id="KW-0408">Iron</keyword>
<evidence type="ECO:0000256" key="1">
    <source>
        <dbReference type="ARBA" id="ARBA00022714"/>
    </source>
</evidence>
<evidence type="ECO:0000313" key="7">
    <source>
        <dbReference type="EMBL" id="QHT02896.1"/>
    </source>
</evidence>
<feature type="domain" description="Rieske" evidence="6">
    <location>
        <begin position="29"/>
        <end position="92"/>
    </location>
</feature>
<evidence type="ECO:0000256" key="4">
    <source>
        <dbReference type="ARBA" id="ARBA00023004"/>
    </source>
</evidence>
<dbReference type="GO" id="GO:0051537">
    <property type="term" value="F:2 iron, 2 sulfur cluster binding"/>
    <property type="evidence" value="ECO:0007669"/>
    <property type="project" value="UniProtKB-KW"/>
</dbReference>
<dbReference type="PANTHER" id="PTHR21266">
    <property type="entry name" value="IRON-SULFUR DOMAIN CONTAINING PROTEIN"/>
    <property type="match status" value="1"/>
</dbReference>
<keyword evidence="3" id="KW-0560">Oxidoreductase</keyword>
<dbReference type="GO" id="GO:0016491">
    <property type="term" value="F:oxidoreductase activity"/>
    <property type="evidence" value="ECO:0007669"/>
    <property type="project" value="UniProtKB-KW"/>
</dbReference>
<dbReference type="AlphaFoldDB" id="A0A6C0CDS1"/>
<name>A0A6C0CDS1_9ZZZZ</name>
<keyword evidence="5" id="KW-0411">Iron-sulfur</keyword>
<organism evidence="7">
    <name type="scientific">viral metagenome</name>
    <dbReference type="NCBI Taxonomy" id="1070528"/>
    <lineage>
        <taxon>unclassified sequences</taxon>
        <taxon>metagenomes</taxon>
        <taxon>organismal metagenomes</taxon>
    </lineage>
</organism>